<evidence type="ECO:0000313" key="1">
    <source>
        <dbReference type="EMBL" id="GHH51994.1"/>
    </source>
</evidence>
<evidence type="ECO:0000313" key="2">
    <source>
        <dbReference type="Proteomes" id="UP000623958"/>
    </source>
</evidence>
<dbReference type="Proteomes" id="UP000623958">
    <property type="component" value="Unassembled WGS sequence"/>
</dbReference>
<organism evidence="1 2">
    <name type="scientific">Xanthomonas boreopolis</name>
    <dbReference type="NCBI Taxonomy" id="86183"/>
    <lineage>
        <taxon>Bacteria</taxon>
        <taxon>Pseudomonadati</taxon>
        <taxon>Pseudomonadota</taxon>
        <taxon>Gammaproteobacteria</taxon>
        <taxon>Lysobacterales</taxon>
        <taxon>Lysobacteraceae</taxon>
        <taxon>Xanthomonas</taxon>
    </lineage>
</organism>
<reference evidence="1" key="1">
    <citation type="journal article" date="2014" name="Int. J. Syst. Evol. Microbiol.">
        <title>Complete genome sequence of Corynebacterium casei LMG S-19264T (=DSM 44701T), isolated from a smear-ripened cheese.</title>
        <authorList>
            <consortium name="US DOE Joint Genome Institute (JGI-PGF)"/>
            <person name="Walter F."/>
            <person name="Albersmeier A."/>
            <person name="Kalinowski J."/>
            <person name="Ruckert C."/>
        </authorList>
    </citation>
    <scope>NUCLEOTIDE SEQUENCE</scope>
    <source>
        <strain evidence="1">JCM 13306</strain>
    </source>
</reference>
<dbReference type="EMBL" id="BNBA01000009">
    <property type="protein sequence ID" value="GHH51994.1"/>
    <property type="molecule type" value="Genomic_DNA"/>
</dbReference>
<comment type="caution">
    <text evidence="1">The sequence shown here is derived from an EMBL/GenBank/DDBJ whole genome shotgun (WGS) entry which is preliminary data.</text>
</comment>
<accession>A0A919KI59</accession>
<dbReference type="AlphaFoldDB" id="A0A919KI59"/>
<reference evidence="1" key="2">
    <citation type="submission" date="2020-09" db="EMBL/GenBank/DDBJ databases">
        <authorList>
            <person name="Sun Q."/>
            <person name="Ohkuma M."/>
        </authorList>
    </citation>
    <scope>NUCLEOTIDE SEQUENCE</scope>
    <source>
        <strain evidence="1">JCM 13306</strain>
    </source>
</reference>
<keyword evidence="2" id="KW-1185">Reference proteome</keyword>
<name>A0A919KI59_9XANT</name>
<proteinExistence type="predicted"/>
<protein>
    <submittedName>
        <fullName evidence="1">Uncharacterized protein</fullName>
    </submittedName>
</protein>
<gene>
    <name evidence="1" type="ORF">GCM10009090_15070</name>
</gene>
<sequence length="101" mass="10846">MNAPAISAAMKPPVRPSAHQSGFSWRIVLGAWLWSCPIVLALLDARTLCAAASGDYYTLDARLGHRCMSRAGQARPVYGDATSLTTLEKSSLPLPARLFMA</sequence>